<dbReference type="PANTHER" id="PTHR21330:SF1">
    <property type="entry name" value="E3 SUMO-PROTEIN LIGASE NSE2"/>
    <property type="match status" value="1"/>
</dbReference>
<comment type="similarity">
    <text evidence="3">Belongs to the NSE2 family.</text>
</comment>
<evidence type="ECO:0000256" key="5">
    <source>
        <dbReference type="ARBA" id="ARBA00022679"/>
    </source>
</evidence>
<evidence type="ECO:0000256" key="2">
    <source>
        <dbReference type="ARBA" id="ARBA00004718"/>
    </source>
</evidence>
<dbReference type="GO" id="GO:0008270">
    <property type="term" value="F:zinc ion binding"/>
    <property type="evidence" value="ECO:0007669"/>
    <property type="project" value="UniProtKB-KW"/>
</dbReference>
<accession>A0A7J6B091</accession>
<evidence type="ECO:0000256" key="1">
    <source>
        <dbReference type="ARBA" id="ARBA00004123"/>
    </source>
</evidence>
<dbReference type="GO" id="GO:0016925">
    <property type="term" value="P:protein sumoylation"/>
    <property type="evidence" value="ECO:0007669"/>
    <property type="project" value="UniProtKB-UniPathway"/>
</dbReference>
<evidence type="ECO:0000313" key="16">
    <source>
        <dbReference type="Proteomes" id="UP000593565"/>
    </source>
</evidence>
<dbReference type="GO" id="GO:0061665">
    <property type="term" value="F:SUMO ligase activity"/>
    <property type="evidence" value="ECO:0007669"/>
    <property type="project" value="TreeGrafter"/>
</dbReference>
<keyword evidence="7 13" id="KW-0863">Zinc-finger</keyword>
<proteinExistence type="inferred from homology"/>
<reference evidence="15 16" key="1">
    <citation type="submission" date="2020-02" db="EMBL/GenBank/DDBJ databases">
        <title>A chromosome-scale genome assembly of the black bullhead catfish (Ameiurus melas).</title>
        <authorList>
            <person name="Wen M."/>
            <person name="Zham M."/>
            <person name="Cabau C."/>
            <person name="Klopp C."/>
            <person name="Donnadieu C."/>
            <person name="Roques C."/>
            <person name="Bouchez O."/>
            <person name="Lampietro C."/>
            <person name="Jouanno E."/>
            <person name="Herpin A."/>
            <person name="Louis A."/>
            <person name="Berthelot C."/>
            <person name="Parey E."/>
            <person name="Roest-Crollius H."/>
            <person name="Braasch I."/>
            <person name="Postlethwait J."/>
            <person name="Robinson-Rechavi M."/>
            <person name="Echchiki A."/>
            <person name="Begum T."/>
            <person name="Montfort J."/>
            <person name="Schartl M."/>
            <person name="Bobe J."/>
            <person name="Guiguen Y."/>
        </authorList>
    </citation>
    <scope>NUCLEOTIDE SEQUENCE [LARGE SCALE GENOMIC DNA]</scope>
    <source>
        <strain evidence="15">M_S1</strain>
        <tissue evidence="15">Blood</tissue>
    </source>
</reference>
<comment type="caution">
    <text evidence="15">The sequence shown here is derived from an EMBL/GenBank/DDBJ whole genome shotgun (WGS) entry which is preliminary data.</text>
</comment>
<dbReference type="GO" id="GO:0005634">
    <property type="term" value="C:nucleus"/>
    <property type="evidence" value="ECO:0007669"/>
    <property type="project" value="UniProtKB-SubCell"/>
</dbReference>
<dbReference type="InterPro" id="IPR013083">
    <property type="entry name" value="Znf_RING/FYVE/PHD"/>
</dbReference>
<sequence length="274" mass="31034">MTWPRTKRYFPPPVFRLIDPPASLESLIALLVARYFGEVYSREMSLNTIQPQLSSLKTCQTDISTGMDIVSEVALDLVEAQATDDSPGLKKLDQMMLECAKLDREINCFVESVEQMVAQVRHEPPDAMFKLKDSVKERFAERSAAVSAADLEKHSKVVAFRDSIRKSLQQVNQMAGGSVEEELDEDIAVTQSQTNFTCPLTQVEMVNPMKNKKCQHYYDQEAILSVIKMKHTNKKKCRCPVVGCGNMDVKESDLESDPVMRRMIQNYKRQSGKS</sequence>
<gene>
    <name evidence="15" type="ORF">AMELA_G00083780</name>
</gene>
<dbReference type="EMBL" id="JAAGNN010000006">
    <property type="protein sequence ID" value="KAF4088542.1"/>
    <property type="molecule type" value="Genomic_DNA"/>
</dbReference>
<dbReference type="UniPathway" id="UPA00886"/>
<evidence type="ECO:0000256" key="8">
    <source>
        <dbReference type="ARBA" id="ARBA00022786"/>
    </source>
</evidence>
<keyword evidence="9" id="KW-0862">Zinc</keyword>
<evidence type="ECO:0000256" key="12">
    <source>
        <dbReference type="ARBA" id="ARBA00032533"/>
    </source>
</evidence>
<dbReference type="GO" id="GO:0030915">
    <property type="term" value="C:Smc5-Smc6 complex"/>
    <property type="evidence" value="ECO:0007669"/>
    <property type="project" value="InterPro"/>
</dbReference>
<dbReference type="InterPro" id="IPR004181">
    <property type="entry name" value="Znf_MIZ"/>
</dbReference>
<keyword evidence="8" id="KW-0833">Ubl conjugation pathway</keyword>
<dbReference type="AlphaFoldDB" id="A0A7J6B091"/>
<evidence type="ECO:0000256" key="10">
    <source>
        <dbReference type="ARBA" id="ARBA00023242"/>
    </source>
</evidence>
<evidence type="ECO:0000259" key="14">
    <source>
        <dbReference type="PROSITE" id="PS51044"/>
    </source>
</evidence>
<dbReference type="PANTHER" id="PTHR21330">
    <property type="entry name" value="E3 SUMO-PROTEIN LIGASE NSE2"/>
    <property type="match status" value="1"/>
</dbReference>
<evidence type="ECO:0000313" key="15">
    <source>
        <dbReference type="EMBL" id="KAF4088542.1"/>
    </source>
</evidence>
<evidence type="ECO:0000256" key="9">
    <source>
        <dbReference type="ARBA" id="ARBA00022833"/>
    </source>
</evidence>
<comment type="subcellular location">
    <subcellularLocation>
        <location evidence="1">Nucleus</location>
    </subcellularLocation>
</comment>
<protein>
    <recommendedName>
        <fullName evidence="4">E3 SUMO-protein ligase NSE2</fullName>
    </recommendedName>
    <alternativeName>
        <fullName evidence="11">E3 SUMO-protein transferase NSE2</fullName>
    </alternativeName>
    <alternativeName>
        <fullName evidence="12">Non-structural maintenance of chromosomes element 2 homolog</fullName>
    </alternativeName>
</protein>
<name>A0A7J6B091_AMEME</name>
<dbReference type="Proteomes" id="UP000593565">
    <property type="component" value="Unassembled WGS sequence"/>
</dbReference>
<dbReference type="SUPFAM" id="SSF57850">
    <property type="entry name" value="RING/U-box"/>
    <property type="match status" value="1"/>
</dbReference>
<feature type="domain" description="SP-RING-type" evidence="14">
    <location>
        <begin position="183"/>
        <end position="269"/>
    </location>
</feature>
<evidence type="ECO:0000256" key="13">
    <source>
        <dbReference type="PROSITE-ProRule" id="PRU00452"/>
    </source>
</evidence>
<keyword evidence="6" id="KW-0479">Metal-binding</keyword>
<keyword evidence="5" id="KW-0808">Transferase</keyword>
<keyword evidence="16" id="KW-1185">Reference proteome</keyword>
<evidence type="ECO:0000256" key="4">
    <source>
        <dbReference type="ARBA" id="ARBA00020923"/>
    </source>
</evidence>
<organism evidence="15 16">
    <name type="scientific">Ameiurus melas</name>
    <name type="common">Black bullhead</name>
    <name type="synonym">Silurus melas</name>
    <dbReference type="NCBI Taxonomy" id="219545"/>
    <lineage>
        <taxon>Eukaryota</taxon>
        <taxon>Metazoa</taxon>
        <taxon>Chordata</taxon>
        <taxon>Craniata</taxon>
        <taxon>Vertebrata</taxon>
        <taxon>Euteleostomi</taxon>
        <taxon>Actinopterygii</taxon>
        <taxon>Neopterygii</taxon>
        <taxon>Teleostei</taxon>
        <taxon>Ostariophysi</taxon>
        <taxon>Siluriformes</taxon>
        <taxon>Ictaluridae</taxon>
        <taxon>Ameiurus</taxon>
    </lineage>
</organism>
<dbReference type="Gene3D" id="3.30.40.10">
    <property type="entry name" value="Zinc/RING finger domain, C3HC4 (zinc finger)"/>
    <property type="match status" value="1"/>
</dbReference>
<evidence type="ECO:0000256" key="11">
    <source>
        <dbReference type="ARBA" id="ARBA00031731"/>
    </source>
</evidence>
<evidence type="ECO:0000256" key="7">
    <source>
        <dbReference type="ARBA" id="ARBA00022771"/>
    </source>
</evidence>
<dbReference type="Pfam" id="PF11789">
    <property type="entry name" value="zf-Nse"/>
    <property type="match status" value="1"/>
</dbReference>
<dbReference type="InterPro" id="IPR026846">
    <property type="entry name" value="Nse2(Mms21)"/>
</dbReference>
<dbReference type="GO" id="GO:0000724">
    <property type="term" value="P:double-strand break repair via homologous recombination"/>
    <property type="evidence" value="ECO:0007669"/>
    <property type="project" value="InterPro"/>
</dbReference>
<dbReference type="CDD" id="cd16651">
    <property type="entry name" value="SPL-RING_NSE2"/>
    <property type="match status" value="1"/>
</dbReference>
<dbReference type="PROSITE" id="PS51044">
    <property type="entry name" value="ZF_SP_RING"/>
    <property type="match status" value="1"/>
</dbReference>
<evidence type="ECO:0000256" key="6">
    <source>
        <dbReference type="ARBA" id="ARBA00022723"/>
    </source>
</evidence>
<keyword evidence="10" id="KW-0539">Nucleus</keyword>
<evidence type="ECO:0000256" key="3">
    <source>
        <dbReference type="ARBA" id="ARBA00008212"/>
    </source>
</evidence>
<comment type="pathway">
    <text evidence="2">Protein modification; protein sumoylation.</text>
</comment>